<dbReference type="InterPro" id="IPR000792">
    <property type="entry name" value="Tscrpt_reg_LuxR_C"/>
</dbReference>
<comment type="caution">
    <text evidence="2">The sequence shown here is derived from an EMBL/GenBank/DDBJ whole genome shotgun (WGS) entry which is preliminary data.</text>
</comment>
<dbReference type="Gene3D" id="1.10.10.10">
    <property type="entry name" value="Winged helix-like DNA-binding domain superfamily/Winged helix DNA-binding domain"/>
    <property type="match status" value="1"/>
</dbReference>
<dbReference type="Pfam" id="PF00196">
    <property type="entry name" value="GerE"/>
    <property type="match status" value="1"/>
</dbReference>
<dbReference type="GO" id="GO:0003677">
    <property type="term" value="F:DNA binding"/>
    <property type="evidence" value="ECO:0007669"/>
    <property type="project" value="InterPro"/>
</dbReference>
<dbReference type="OrthoDB" id="7009766at2"/>
<sequence length="270" mass="29412">MLESALKTLREHIDFDAMLACAGRRGADGVVTLAQVLGSHKIDAHFVAEYADVADEDVAGQLFAAYPRTVQTISVCDYRDLGERETGSVAGARAGRLMADYLEKYGFQHLMLAGLGSSYGLAWITFYRHDAAKPFTPEDAEWARYLVPGLLYQWQRACRLCVCTELPSKLLPLTSREMQIAILSAQGLLPKTIADRFQLSTSTVREVIQNIRARLGIIGRKMTSDDMERHLALPAPPARNGATIGATISSTVGATIAKRGPESVSPPGYP</sequence>
<organism evidence="2 3">
    <name type="scientific">Massilia glaciei</name>
    <dbReference type="NCBI Taxonomy" id="1524097"/>
    <lineage>
        <taxon>Bacteria</taxon>
        <taxon>Pseudomonadati</taxon>
        <taxon>Pseudomonadota</taxon>
        <taxon>Betaproteobacteria</taxon>
        <taxon>Burkholderiales</taxon>
        <taxon>Oxalobacteraceae</taxon>
        <taxon>Telluria group</taxon>
        <taxon>Massilia</taxon>
    </lineage>
</organism>
<name>A0A2U2HIK9_9BURK</name>
<protein>
    <submittedName>
        <fullName evidence="2">LuxR family transcriptional regulator</fullName>
    </submittedName>
</protein>
<dbReference type="Proteomes" id="UP000241421">
    <property type="component" value="Unassembled WGS sequence"/>
</dbReference>
<dbReference type="GO" id="GO:0006355">
    <property type="term" value="P:regulation of DNA-templated transcription"/>
    <property type="evidence" value="ECO:0007669"/>
    <property type="project" value="InterPro"/>
</dbReference>
<reference evidence="2 3" key="1">
    <citation type="submission" date="2018-04" db="EMBL/GenBank/DDBJ databases">
        <title>Massilia violaceinigra sp. nov., a novel purple-pigmented bacterium isolated from Tianshan glacier, Xinjiang, China.</title>
        <authorList>
            <person name="Wang H."/>
        </authorList>
    </citation>
    <scope>NUCLEOTIDE SEQUENCE [LARGE SCALE GENOMIC DNA]</scope>
    <source>
        <strain evidence="2 3">B448-2</strain>
    </source>
</reference>
<dbReference type="InterPro" id="IPR036388">
    <property type="entry name" value="WH-like_DNA-bd_sf"/>
</dbReference>
<dbReference type="PRINTS" id="PR00038">
    <property type="entry name" value="HTHLUXR"/>
</dbReference>
<feature type="domain" description="HTH luxR-type" evidence="1">
    <location>
        <begin position="170"/>
        <end position="227"/>
    </location>
</feature>
<accession>A0A2U2HIK9</accession>
<dbReference type="EMBL" id="PXWF02000245">
    <property type="protein sequence ID" value="PWF46138.1"/>
    <property type="molecule type" value="Genomic_DNA"/>
</dbReference>
<keyword evidence="3" id="KW-1185">Reference proteome</keyword>
<dbReference type="AlphaFoldDB" id="A0A2U2HIK9"/>
<gene>
    <name evidence="2" type="ORF">C7C56_016620</name>
</gene>
<dbReference type="SMART" id="SM00421">
    <property type="entry name" value="HTH_LUXR"/>
    <property type="match status" value="1"/>
</dbReference>
<evidence type="ECO:0000313" key="2">
    <source>
        <dbReference type="EMBL" id="PWF46138.1"/>
    </source>
</evidence>
<evidence type="ECO:0000259" key="1">
    <source>
        <dbReference type="SMART" id="SM00421"/>
    </source>
</evidence>
<dbReference type="InterPro" id="IPR016032">
    <property type="entry name" value="Sig_transdc_resp-reg_C-effctor"/>
</dbReference>
<evidence type="ECO:0000313" key="3">
    <source>
        <dbReference type="Proteomes" id="UP000241421"/>
    </source>
</evidence>
<dbReference type="SUPFAM" id="SSF46894">
    <property type="entry name" value="C-terminal effector domain of the bipartite response regulators"/>
    <property type="match status" value="1"/>
</dbReference>
<proteinExistence type="predicted"/>